<sequence length="292" mass="32541">MEKNALAATTLQNRLDLFEDCASAVDHLFKQALVHKQDNAFLDFLNFIRNFDRLSVYNAMLVQIQRPGATAVGTRRRWAAIDRNVNPDAIPIIVLQPFGPVSFLYELGDTSGRPIRGQEHGPLKATGKVTAKQFKETKLTAQKLNVEVVDTNQYGLFLAGTAAAINQLPERLAPSNQADATYYYRVKLNAIHDDPTRFATLAHELGHIYCGHLGAHPKGLWPARTSLSIQHQELEAEAVAWLVCRRTGVQPRSEEYLSALMAGVDMQSVSMYAIFEAANRVEARTKIKKQGR</sequence>
<gene>
    <name evidence="1" type="ORF">CR159_04255</name>
</gene>
<comment type="caution">
    <text evidence="1">The sequence shown here is derived from an EMBL/GenBank/DDBJ whole genome shotgun (WGS) entry which is preliminary data.</text>
</comment>
<dbReference type="RefSeq" id="WP_102072754.1">
    <property type="nucleotide sequence ID" value="NZ_PDNW01000002.1"/>
</dbReference>
<evidence type="ECO:0000313" key="1">
    <source>
        <dbReference type="EMBL" id="PLC51435.1"/>
    </source>
</evidence>
<proteinExistence type="predicted"/>
<keyword evidence="2" id="KW-1185">Reference proteome</keyword>
<dbReference type="AlphaFoldDB" id="A0A2N4U8T0"/>
<reference evidence="1 2" key="1">
    <citation type="submission" date="2017-10" db="EMBL/GenBank/DDBJ databases">
        <title>Two draft genome sequences of Pusillimonas sp. strains isolated from a nitrate- and radionuclide-contaminated groundwater in Russia.</title>
        <authorList>
            <person name="Grouzdev D.S."/>
            <person name="Tourova T.P."/>
            <person name="Goeva M.A."/>
            <person name="Babich T.L."/>
            <person name="Sokolova D.S."/>
            <person name="Abdullin R."/>
            <person name="Poltaraus A.B."/>
            <person name="Toshchakov S.V."/>
            <person name="Nazina T.N."/>
        </authorList>
    </citation>
    <scope>NUCLEOTIDE SEQUENCE [LARGE SCALE GENOMIC DNA]</scope>
    <source>
        <strain evidence="1 2">JR1/69-3-13</strain>
    </source>
</reference>
<protein>
    <recommendedName>
        <fullName evidence="3">IrrE N-terminal-like domain-containing protein</fullName>
    </recommendedName>
</protein>
<evidence type="ECO:0000313" key="2">
    <source>
        <dbReference type="Proteomes" id="UP000234190"/>
    </source>
</evidence>
<dbReference type="OrthoDB" id="7605626at2"/>
<dbReference type="Proteomes" id="UP000234190">
    <property type="component" value="Unassembled WGS sequence"/>
</dbReference>
<accession>A0A2N4U8T0</accession>
<dbReference type="EMBL" id="PDNW01000002">
    <property type="protein sequence ID" value="PLC51435.1"/>
    <property type="molecule type" value="Genomic_DNA"/>
</dbReference>
<evidence type="ECO:0008006" key="3">
    <source>
        <dbReference type="Google" id="ProtNLM"/>
    </source>
</evidence>
<organism evidence="1 2">
    <name type="scientific">Pollutimonas subterranea</name>
    <dbReference type="NCBI Taxonomy" id="2045210"/>
    <lineage>
        <taxon>Bacteria</taxon>
        <taxon>Pseudomonadati</taxon>
        <taxon>Pseudomonadota</taxon>
        <taxon>Betaproteobacteria</taxon>
        <taxon>Burkholderiales</taxon>
        <taxon>Alcaligenaceae</taxon>
        <taxon>Pollutimonas</taxon>
    </lineage>
</organism>
<name>A0A2N4U8T0_9BURK</name>